<organism evidence="4 5">
    <name type="scientific">Ancylostoma ceylanicum</name>
    <dbReference type="NCBI Taxonomy" id="53326"/>
    <lineage>
        <taxon>Eukaryota</taxon>
        <taxon>Metazoa</taxon>
        <taxon>Ecdysozoa</taxon>
        <taxon>Nematoda</taxon>
        <taxon>Chromadorea</taxon>
        <taxon>Rhabditida</taxon>
        <taxon>Rhabditina</taxon>
        <taxon>Rhabditomorpha</taxon>
        <taxon>Strongyloidea</taxon>
        <taxon>Ancylostomatidae</taxon>
        <taxon>Ancylostomatinae</taxon>
        <taxon>Ancylostoma</taxon>
    </lineage>
</organism>
<comment type="similarity">
    <text evidence="1 2">Belongs to the E2F/DP family.</text>
</comment>
<dbReference type="GO" id="GO:0005634">
    <property type="term" value="C:nucleus"/>
    <property type="evidence" value="ECO:0007669"/>
    <property type="project" value="UniProtKB-SubCell"/>
</dbReference>
<comment type="subcellular location">
    <subcellularLocation>
        <location evidence="2">Nucleus</location>
    </subcellularLocation>
</comment>
<dbReference type="GO" id="GO:0006355">
    <property type="term" value="P:regulation of DNA-templated transcription"/>
    <property type="evidence" value="ECO:0007669"/>
    <property type="project" value="InterPro"/>
</dbReference>
<keyword evidence="2" id="KW-0539">Nucleus</keyword>
<dbReference type="GO" id="GO:0003677">
    <property type="term" value="F:DNA binding"/>
    <property type="evidence" value="ECO:0007669"/>
    <property type="project" value="UniProtKB-KW"/>
</dbReference>
<dbReference type="Pfam" id="PF02319">
    <property type="entry name" value="WHD_E2F_TDP"/>
    <property type="match status" value="1"/>
</dbReference>
<dbReference type="Proteomes" id="UP000054495">
    <property type="component" value="Unassembled WGS sequence"/>
</dbReference>
<dbReference type="SUPFAM" id="SSF46785">
    <property type="entry name" value="Winged helix' DNA-binding domain"/>
    <property type="match status" value="1"/>
</dbReference>
<gene>
    <name evidence="4" type="ORF">ANCCEY_00760</name>
</gene>
<keyword evidence="2" id="KW-0804">Transcription</keyword>
<dbReference type="EMBL" id="KE124783">
    <property type="protein sequence ID" value="EPB80205.1"/>
    <property type="molecule type" value="Genomic_DNA"/>
</dbReference>
<dbReference type="SMART" id="SM01372">
    <property type="entry name" value="E2F_TDP"/>
    <property type="match status" value="1"/>
</dbReference>
<dbReference type="InterPro" id="IPR036390">
    <property type="entry name" value="WH_DNA-bd_sf"/>
</dbReference>
<keyword evidence="5" id="KW-1185">Reference proteome</keyword>
<protein>
    <submittedName>
        <fullName evidence="4">Transcription factor E2F/dimerization partner</fullName>
    </submittedName>
</protein>
<reference evidence="4 5" key="1">
    <citation type="submission" date="2013-05" db="EMBL/GenBank/DDBJ databases">
        <title>Draft genome of the parasitic nematode Anyclostoma ceylanicum.</title>
        <authorList>
            <person name="Mitreva M."/>
        </authorList>
    </citation>
    <scope>NUCLEOTIDE SEQUENCE [LARGE SCALE GENOMIC DNA]</scope>
</reference>
<keyword evidence="2" id="KW-0238">DNA-binding</keyword>
<dbReference type="InterPro" id="IPR036388">
    <property type="entry name" value="WH-like_DNA-bd_sf"/>
</dbReference>
<dbReference type="InterPro" id="IPR003316">
    <property type="entry name" value="E2F_WHTH_DNA-bd_dom"/>
</dbReference>
<dbReference type="Gene3D" id="1.10.10.10">
    <property type="entry name" value="Winged helix-like DNA-binding domain superfamily/Winged helix DNA-binding domain"/>
    <property type="match status" value="1"/>
</dbReference>
<accession>A0A0D6M7V9</accession>
<dbReference type="GO" id="GO:0005667">
    <property type="term" value="C:transcription regulator complex"/>
    <property type="evidence" value="ECO:0007669"/>
    <property type="project" value="InterPro"/>
</dbReference>
<dbReference type="AlphaFoldDB" id="A0A0D6M7V9"/>
<evidence type="ECO:0000256" key="2">
    <source>
        <dbReference type="RuleBase" id="RU003796"/>
    </source>
</evidence>
<sequence>MLFQKEAVEERLPERVLRVEQAMCSFTELSPGSRKAGTKEIVGELKRLTLFPEIKNTRRVSLDVASTVLIKDPETEGFEPPSRSRCRRLYDIANVLVALGLIKKVHYLFGTKKIPLFVYCGPEPDENSKFDVNACIERLLASSASTPLTPQMKVWKDFHNFNVQQSKPAVKHAVTNILGVSNKVNIDPLNHRNSSPFQVVKKDNNIS</sequence>
<evidence type="ECO:0000259" key="3">
    <source>
        <dbReference type="SMART" id="SM01372"/>
    </source>
</evidence>
<name>A0A0D6M7V9_9BILA</name>
<evidence type="ECO:0000256" key="1">
    <source>
        <dbReference type="ARBA" id="ARBA00010940"/>
    </source>
</evidence>
<evidence type="ECO:0000313" key="5">
    <source>
        <dbReference type="Proteomes" id="UP000054495"/>
    </source>
</evidence>
<evidence type="ECO:0000313" key="4">
    <source>
        <dbReference type="EMBL" id="EPB80205.1"/>
    </source>
</evidence>
<feature type="domain" description="E2F/DP family winged-helix DNA-binding" evidence="3">
    <location>
        <begin position="21"/>
        <end position="121"/>
    </location>
</feature>
<proteinExistence type="inferred from homology"/>
<keyword evidence="2" id="KW-0805">Transcription regulation</keyword>